<keyword evidence="3" id="KW-0812">Transmembrane</keyword>
<keyword evidence="1" id="KW-0694">RNA-binding</keyword>
<evidence type="ECO:0000313" key="5">
    <source>
        <dbReference type="EMBL" id="AEP28972.1"/>
    </source>
</evidence>
<accession>G4QJT0</accession>
<dbReference type="KEGG" id="gni:GNIT_0828"/>
<feature type="domain" description="RRM" evidence="4">
    <location>
        <begin position="87"/>
        <end position="164"/>
    </location>
</feature>
<gene>
    <name evidence="5" type="ordered locus">GNIT_0828</name>
</gene>
<proteinExistence type="predicted"/>
<dbReference type="InterPro" id="IPR035979">
    <property type="entry name" value="RBD_domain_sf"/>
</dbReference>
<organism evidence="5 6">
    <name type="scientific">Glaciecola nitratireducens (strain JCM 12485 / KCTC 12276 / FR1064)</name>
    <dbReference type="NCBI Taxonomy" id="1085623"/>
    <lineage>
        <taxon>Bacteria</taxon>
        <taxon>Pseudomonadati</taxon>
        <taxon>Pseudomonadota</taxon>
        <taxon>Gammaproteobacteria</taxon>
        <taxon>Alteromonadales</taxon>
        <taxon>Alteromonadaceae</taxon>
        <taxon>Brumicola</taxon>
    </lineage>
</organism>
<dbReference type="GO" id="GO:0003723">
    <property type="term" value="F:RNA binding"/>
    <property type="evidence" value="ECO:0007669"/>
    <property type="project" value="UniProtKB-KW"/>
</dbReference>
<dbReference type="STRING" id="1085623.GNIT_0828"/>
<evidence type="ECO:0000256" key="1">
    <source>
        <dbReference type="ARBA" id="ARBA00022884"/>
    </source>
</evidence>
<dbReference type="eggNOG" id="COG0724">
    <property type="taxonomic scope" value="Bacteria"/>
</dbReference>
<reference evidence="5 6" key="1">
    <citation type="journal article" date="2011" name="J. Bacteriol.">
        <title>Complete genome sequence of seawater bacterium Glaciecola nitratireducens FR1064T.</title>
        <authorList>
            <person name="Bian F."/>
            <person name="Qin Q.L."/>
            <person name="Xie B.B."/>
            <person name="Shu Y.L."/>
            <person name="Zhang X.Y."/>
            <person name="Yu Y."/>
            <person name="Chen B."/>
            <person name="Chen X.L."/>
            <person name="Zhou B.C."/>
            <person name="Zhang Y.Z."/>
        </authorList>
    </citation>
    <scope>NUCLEOTIDE SEQUENCE [LARGE SCALE GENOMIC DNA]</scope>
    <source>
        <strain evidence="6">JCM 12485 / KCTC 12276 / FR1064</strain>
    </source>
</reference>
<dbReference type="Pfam" id="PF00076">
    <property type="entry name" value="RRM_1"/>
    <property type="match status" value="1"/>
</dbReference>
<dbReference type="PANTHER" id="PTHR48027">
    <property type="entry name" value="HETEROGENEOUS NUCLEAR RIBONUCLEOPROTEIN 87F-RELATED"/>
    <property type="match status" value="1"/>
</dbReference>
<dbReference type="OrthoDB" id="9798855at2"/>
<evidence type="ECO:0000256" key="3">
    <source>
        <dbReference type="SAM" id="Phobius"/>
    </source>
</evidence>
<feature type="region of interest" description="Disordered" evidence="2">
    <location>
        <begin position="62"/>
        <end position="81"/>
    </location>
</feature>
<dbReference type="AlphaFoldDB" id="G4QJT0"/>
<evidence type="ECO:0000313" key="6">
    <source>
        <dbReference type="Proteomes" id="UP000009282"/>
    </source>
</evidence>
<keyword evidence="6" id="KW-1185">Reference proteome</keyword>
<sequence>MVSVKAPLLLVASIVLAVIGFFVAGPILGEGTSSIAKSMFSAGVLLNAVLIFILSSMTKSSSSVTTAPVSSPTTSASTDVESDEDVSTLYVGNLPYRANEQIVKEHFEKFGYVRSVRLMKDKRTGKRKGFGFVEVAAQEADSMIKELNDSEFEERTIKVRPAKDKVA</sequence>
<dbReference type="Gene3D" id="3.30.70.330">
    <property type="match status" value="1"/>
</dbReference>
<dbReference type="Proteomes" id="UP000009282">
    <property type="component" value="Chromosome"/>
</dbReference>
<dbReference type="SUPFAM" id="SSF54928">
    <property type="entry name" value="RNA-binding domain, RBD"/>
    <property type="match status" value="1"/>
</dbReference>
<dbReference type="InterPro" id="IPR012677">
    <property type="entry name" value="Nucleotide-bd_a/b_plait_sf"/>
</dbReference>
<dbReference type="InterPro" id="IPR000504">
    <property type="entry name" value="RRM_dom"/>
</dbReference>
<dbReference type="HOGENOM" id="CLU_110278_0_0_6"/>
<feature type="transmembrane region" description="Helical" evidence="3">
    <location>
        <begin position="7"/>
        <end position="29"/>
    </location>
</feature>
<keyword evidence="3" id="KW-1133">Transmembrane helix</keyword>
<evidence type="ECO:0000256" key="2">
    <source>
        <dbReference type="SAM" id="MobiDB-lite"/>
    </source>
</evidence>
<dbReference type="PROSITE" id="PS50102">
    <property type="entry name" value="RRM"/>
    <property type="match status" value="1"/>
</dbReference>
<protein>
    <submittedName>
        <fullName evidence="5">RNA-binding region RNP-1</fullName>
    </submittedName>
</protein>
<dbReference type="InterPro" id="IPR052462">
    <property type="entry name" value="SLIRP/GR-RBP-like"/>
</dbReference>
<dbReference type="RefSeq" id="WP_014107847.1">
    <property type="nucleotide sequence ID" value="NC_016041.1"/>
</dbReference>
<name>G4QJT0_GLANF</name>
<feature type="transmembrane region" description="Helical" evidence="3">
    <location>
        <begin position="35"/>
        <end position="54"/>
    </location>
</feature>
<dbReference type="EMBL" id="CP003060">
    <property type="protein sequence ID" value="AEP28972.1"/>
    <property type="molecule type" value="Genomic_DNA"/>
</dbReference>
<feature type="compositionally biased region" description="Low complexity" evidence="2">
    <location>
        <begin position="62"/>
        <end position="78"/>
    </location>
</feature>
<dbReference type="SMART" id="SM00360">
    <property type="entry name" value="RRM"/>
    <property type="match status" value="1"/>
</dbReference>
<evidence type="ECO:0000259" key="4">
    <source>
        <dbReference type="PROSITE" id="PS50102"/>
    </source>
</evidence>
<keyword evidence="3" id="KW-0472">Membrane</keyword>